<dbReference type="InterPro" id="IPR011009">
    <property type="entry name" value="Kinase-like_dom_sf"/>
</dbReference>
<dbReference type="FunFam" id="3.80.10.10:FF:000095">
    <property type="entry name" value="LRR receptor-like serine/threonine-protein kinase GSO1"/>
    <property type="match status" value="2"/>
</dbReference>
<feature type="binding site" evidence="15">
    <location>
        <position position="636"/>
    </location>
    <ligand>
        <name>ATP</name>
        <dbReference type="ChEBI" id="CHEBI:30616"/>
    </ligand>
</feature>
<dbReference type="EnsemblPlants" id="KQJ88163">
    <property type="protein sequence ID" value="KQJ88163"/>
    <property type="gene ID" value="BRADI_4g16099v3"/>
</dbReference>
<dbReference type="SMART" id="SM00220">
    <property type="entry name" value="S_TKc"/>
    <property type="match status" value="1"/>
</dbReference>
<evidence type="ECO:0000313" key="20">
    <source>
        <dbReference type="Proteomes" id="UP000008810"/>
    </source>
</evidence>
<keyword evidence="7 16" id="KW-0732">Signal</keyword>
<evidence type="ECO:0000256" key="11">
    <source>
        <dbReference type="ARBA" id="ARBA00022840"/>
    </source>
</evidence>
<reference evidence="18" key="2">
    <citation type="submission" date="2017-06" db="EMBL/GenBank/DDBJ databases">
        <title>WGS assembly of Brachypodium distachyon.</title>
        <authorList>
            <consortium name="The International Brachypodium Initiative"/>
            <person name="Lucas S."/>
            <person name="Harmon-Smith M."/>
            <person name="Lail K."/>
            <person name="Tice H."/>
            <person name="Grimwood J."/>
            <person name="Bruce D."/>
            <person name="Barry K."/>
            <person name="Shu S."/>
            <person name="Lindquist E."/>
            <person name="Wang M."/>
            <person name="Pitluck S."/>
            <person name="Vogel J.P."/>
            <person name="Garvin D.F."/>
            <person name="Mockler T.C."/>
            <person name="Schmutz J."/>
            <person name="Rokhsar D."/>
            <person name="Bevan M.W."/>
        </authorList>
    </citation>
    <scope>NUCLEOTIDE SEQUENCE</scope>
    <source>
        <strain evidence="18">Bd21</strain>
    </source>
</reference>
<protein>
    <recommendedName>
        <fullName evidence="17">Protein kinase domain-containing protein</fullName>
    </recommendedName>
</protein>
<dbReference type="PANTHER" id="PTHR27008">
    <property type="entry name" value="OS04G0122200 PROTEIN"/>
    <property type="match status" value="1"/>
</dbReference>
<evidence type="ECO:0000256" key="4">
    <source>
        <dbReference type="ARBA" id="ARBA00022614"/>
    </source>
</evidence>
<evidence type="ECO:0000256" key="16">
    <source>
        <dbReference type="SAM" id="SignalP"/>
    </source>
</evidence>
<evidence type="ECO:0000256" key="5">
    <source>
        <dbReference type="ARBA" id="ARBA00022679"/>
    </source>
</evidence>
<dbReference type="InterPro" id="IPR051809">
    <property type="entry name" value="Plant_receptor-like_S/T_kinase"/>
</dbReference>
<keyword evidence="5" id="KW-0808">Transferase</keyword>
<sequence length="874" mass="94416">MTGAPALLVLVFPLLLCHCPLFSLAQPPSSPAGGANDELTLLSFKSKLSGSSPLVSWNMSSHYCSWPGVVCGEKHPERVVALPLRSANLLGPVSPFLGNLSFLRELDLGDNHLAGLIPPEFGRLARLQELNLSVNSLQGTIPEALAGCSSLMTIDLNRNHLKGAIPRWLPNLTSMEYLSLGGNRLSGEIPPGLGNLSKLRRLALSTNMLSGAIPSSLGRLPNLSWLSLGYNNLTGAVPTSIWNISSLVFFSVQQNMLSGTIPPNAFDALPNLQSIYIDHNGFHGQIPASGANASEVSLLQLYYNFFDGVIPPELGRLRNLYWLQISANLFEAQEPRDWGFVAALANCSQLTVLEMGANKLEGVLPDSLSNLSTSLMYLSLSGNKISGSIPRDIGNLVNLQNLDLSNNSFTGTLPSSLSRLNNLVELYVRENKMSGSIDPWTVGNLTNLNYLGISKNAFSGNRFTGPMPKGLFNISALSVNLDLSHNNLEGSIPQEIGNMKNLVEINAESNKLTGAIPDTLGNNLSSQIPKFLANITMLNYLNLSFNRFVGEVPNVGVFANATAFSIQGNSKICGTSTKIPSTKSMQGHPLTSYAQLLRTTDGFSTTNLLGSGAFGTVFKGNIESQPGGRTRLVAIKVLKLQTPGAVKSFIAECEALRNLRHRNLVKIITACSSIDNRGNDFKAIVFDFMPNGSLEDWLHPDTNDKTAKCLNLLERVSILLDVANALDYLHCHGHAPVLHCDLKPSNVLLDNEMVAHLGDFGLAKILIETSSILQESTSSMGFRGTIGYAPPEIVTGKKPTDSKFIEGLSLRHYAELGLCGKVKDVVDARLSLSLENELLTTDNCLYKLEIDCVVSLLGLALMTCHQEGRQREIS</sequence>
<dbReference type="FunFam" id="3.30.200.20:FF:000432">
    <property type="entry name" value="LRR receptor-like serine/threonine-protein kinase EFR"/>
    <property type="match status" value="1"/>
</dbReference>
<evidence type="ECO:0000256" key="15">
    <source>
        <dbReference type="PROSITE-ProRule" id="PRU10141"/>
    </source>
</evidence>
<evidence type="ECO:0000256" key="1">
    <source>
        <dbReference type="ARBA" id="ARBA00004162"/>
    </source>
</evidence>
<evidence type="ECO:0000259" key="17">
    <source>
        <dbReference type="PROSITE" id="PS50011"/>
    </source>
</evidence>
<keyword evidence="20" id="KW-1185">Reference proteome</keyword>
<keyword evidence="8" id="KW-0677">Repeat</keyword>
<keyword evidence="10" id="KW-0418">Kinase</keyword>
<dbReference type="PANTHER" id="PTHR27008:SF476">
    <property type="entry name" value="OS11G0569800 PROTEIN"/>
    <property type="match status" value="1"/>
</dbReference>
<dbReference type="InterPro" id="IPR003591">
    <property type="entry name" value="Leu-rich_rpt_typical-subtyp"/>
</dbReference>
<reference evidence="19" key="3">
    <citation type="submission" date="2018-08" db="UniProtKB">
        <authorList>
            <consortium name="EnsemblPlants"/>
        </authorList>
    </citation>
    <scope>IDENTIFICATION</scope>
    <source>
        <strain evidence="19">cv. Bd21</strain>
    </source>
</reference>
<reference evidence="18 19" key="1">
    <citation type="journal article" date="2010" name="Nature">
        <title>Genome sequencing and analysis of the model grass Brachypodium distachyon.</title>
        <authorList>
            <consortium name="International Brachypodium Initiative"/>
        </authorList>
    </citation>
    <scope>NUCLEOTIDE SEQUENCE [LARGE SCALE GENOMIC DNA]</scope>
    <source>
        <strain evidence="18 19">Bd21</strain>
    </source>
</reference>
<dbReference type="Pfam" id="PF23598">
    <property type="entry name" value="LRR_14"/>
    <property type="match status" value="2"/>
</dbReference>
<evidence type="ECO:0000256" key="13">
    <source>
        <dbReference type="ARBA" id="ARBA00023136"/>
    </source>
</evidence>
<dbReference type="EMBL" id="CM000883">
    <property type="protein sequence ID" value="KQJ88163.2"/>
    <property type="molecule type" value="Genomic_DNA"/>
</dbReference>
<accession>A0A0Q3HIG7</accession>
<evidence type="ECO:0000256" key="6">
    <source>
        <dbReference type="ARBA" id="ARBA00022692"/>
    </source>
</evidence>
<keyword evidence="6" id="KW-0812">Transmembrane</keyword>
<dbReference type="InterPro" id="IPR017441">
    <property type="entry name" value="Protein_kinase_ATP_BS"/>
</dbReference>
<comment type="similarity">
    <text evidence="2">Belongs to the protein kinase superfamily. Ser/Thr protein kinase family.</text>
</comment>
<feature type="chain" id="PRO_5033724799" description="Protein kinase domain-containing protein" evidence="16">
    <location>
        <begin position="26"/>
        <end position="874"/>
    </location>
</feature>
<dbReference type="ExpressionAtlas" id="A0A0Q3HIG7">
    <property type="expression patterns" value="baseline"/>
</dbReference>
<keyword evidence="14" id="KW-0325">Glycoprotein</keyword>
<dbReference type="SMART" id="SM00369">
    <property type="entry name" value="LRR_TYP"/>
    <property type="match status" value="6"/>
</dbReference>
<dbReference type="SUPFAM" id="SSF56112">
    <property type="entry name" value="Protein kinase-like (PK-like)"/>
    <property type="match status" value="1"/>
</dbReference>
<evidence type="ECO:0000256" key="9">
    <source>
        <dbReference type="ARBA" id="ARBA00022741"/>
    </source>
</evidence>
<dbReference type="FunFam" id="3.80.10.10:FF:000041">
    <property type="entry name" value="LRR receptor-like serine/threonine-protein kinase ERECTA"/>
    <property type="match status" value="1"/>
</dbReference>
<dbReference type="OrthoDB" id="676979at2759"/>
<dbReference type="PROSITE" id="PS50011">
    <property type="entry name" value="PROTEIN_KINASE_DOM"/>
    <property type="match status" value="1"/>
</dbReference>
<dbReference type="GO" id="GO:0005886">
    <property type="term" value="C:plasma membrane"/>
    <property type="evidence" value="ECO:0007669"/>
    <property type="project" value="UniProtKB-SubCell"/>
</dbReference>
<dbReference type="Proteomes" id="UP000008810">
    <property type="component" value="Chromosome 4"/>
</dbReference>
<evidence type="ECO:0000256" key="8">
    <source>
        <dbReference type="ARBA" id="ARBA00022737"/>
    </source>
</evidence>
<dbReference type="GO" id="GO:0005524">
    <property type="term" value="F:ATP binding"/>
    <property type="evidence" value="ECO:0007669"/>
    <property type="project" value="UniProtKB-UniRule"/>
</dbReference>
<comment type="subcellular location">
    <subcellularLocation>
        <location evidence="1">Cell membrane</location>
        <topology evidence="1">Single-pass membrane protein</topology>
    </subcellularLocation>
</comment>
<dbReference type="Gramene" id="KQJ88163">
    <property type="protein sequence ID" value="KQJ88163"/>
    <property type="gene ID" value="BRADI_4g16099v3"/>
</dbReference>
<evidence type="ECO:0000256" key="7">
    <source>
        <dbReference type="ARBA" id="ARBA00022729"/>
    </source>
</evidence>
<keyword evidence="4" id="KW-0433">Leucine-rich repeat</keyword>
<evidence type="ECO:0000256" key="12">
    <source>
        <dbReference type="ARBA" id="ARBA00022989"/>
    </source>
</evidence>
<dbReference type="GO" id="GO:0004672">
    <property type="term" value="F:protein kinase activity"/>
    <property type="evidence" value="ECO:0007669"/>
    <property type="project" value="InterPro"/>
</dbReference>
<dbReference type="PROSITE" id="PS00108">
    <property type="entry name" value="PROTEIN_KINASE_ST"/>
    <property type="match status" value="1"/>
</dbReference>
<dbReference type="InterPro" id="IPR055414">
    <property type="entry name" value="LRR_R13L4/SHOC2-like"/>
</dbReference>
<dbReference type="AlphaFoldDB" id="A0A0Q3HIG7"/>
<evidence type="ECO:0000256" key="3">
    <source>
        <dbReference type="ARBA" id="ARBA00022475"/>
    </source>
</evidence>
<keyword evidence="3" id="KW-1003">Cell membrane</keyword>
<feature type="domain" description="Protein kinase" evidence="17">
    <location>
        <begin position="603"/>
        <end position="874"/>
    </location>
</feature>
<dbReference type="InterPro" id="IPR008271">
    <property type="entry name" value="Ser/Thr_kinase_AS"/>
</dbReference>
<keyword evidence="9 15" id="KW-0547">Nucleotide-binding</keyword>
<keyword evidence="11 15" id="KW-0067">ATP-binding</keyword>
<name>A0A0Q3HIG7_BRADI</name>
<evidence type="ECO:0000256" key="2">
    <source>
        <dbReference type="ARBA" id="ARBA00008684"/>
    </source>
</evidence>
<organism evidence="18">
    <name type="scientific">Brachypodium distachyon</name>
    <name type="common">Purple false brome</name>
    <name type="synonym">Trachynia distachya</name>
    <dbReference type="NCBI Taxonomy" id="15368"/>
    <lineage>
        <taxon>Eukaryota</taxon>
        <taxon>Viridiplantae</taxon>
        <taxon>Streptophyta</taxon>
        <taxon>Embryophyta</taxon>
        <taxon>Tracheophyta</taxon>
        <taxon>Spermatophyta</taxon>
        <taxon>Magnoliopsida</taxon>
        <taxon>Liliopsida</taxon>
        <taxon>Poales</taxon>
        <taxon>Poaceae</taxon>
        <taxon>BOP clade</taxon>
        <taxon>Pooideae</taxon>
        <taxon>Stipodae</taxon>
        <taxon>Brachypodieae</taxon>
        <taxon>Brachypodium</taxon>
    </lineage>
</organism>
<proteinExistence type="inferred from homology"/>
<dbReference type="SUPFAM" id="SSF52058">
    <property type="entry name" value="L domain-like"/>
    <property type="match status" value="2"/>
</dbReference>
<evidence type="ECO:0000313" key="19">
    <source>
        <dbReference type="EnsemblPlants" id="KQJ88163"/>
    </source>
</evidence>
<dbReference type="Gene3D" id="3.80.10.10">
    <property type="entry name" value="Ribonuclease Inhibitor"/>
    <property type="match status" value="3"/>
</dbReference>
<evidence type="ECO:0000256" key="14">
    <source>
        <dbReference type="ARBA" id="ARBA00023180"/>
    </source>
</evidence>
<dbReference type="InterPro" id="IPR013210">
    <property type="entry name" value="LRR_N_plant-typ"/>
</dbReference>
<dbReference type="InParanoid" id="A0A0Q3HIG7"/>
<dbReference type="PROSITE" id="PS00107">
    <property type="entry name" value="PROTEIN_KINASE_ATP"/>
    <property type="match status" value="1"/>
</dbReference>
<dbReference type="InterPro" id="IPR000719">
    <property type="entry name" value="Prot_kinase_dom"/>
</dbReference>
<gene>
    <name evidence="18" type="ORF">BRADI_4g16099v3</name>
</gene>
<evidence type="ECO:0000256" key="10">
    <source>
        <dbReference type="ARBA" id="ARBA00022777"/>
    </source>
</evidence>
<feature type="signal peptide" evidence="16">
    <location>
        <begin position="1"/>
        <end position="25"/>
    </location>
</feature>
<dbReference type="InterPro" id="IPR032675">
    <property type="entry name" value="LRR_dom_sf"/>
</dbReference>
<dbReference type="Pfam" id="PF00069">
    <property type="entry name" value="Pkinase"/>
    <property type="match status" value="1"/>
</dbReference>
<keyword evidence="13" id="KW-0472">Membrane</keyword>
<evidence type="ECO:0000313" key="18">
    <source>
        <dbReference type="EMBL" id="KQJ88163.2"/>
    </source>
</evidence>
<dbReference type="Gene3D" id="1.10.510.10">
    <property type="entry name" value="Transferase(Phosphotransferase) domain 1"/>
    <property type="match status" value="1"/>
</dbReference>
<keyword evidence="12" id="KW-1133">Transmembrane helix</keyword>
<dbReference type="Pfam" id="PF08263">
    <property type="entry name" value="LRRNT_2"/>
    <property type="match status" value="1"/>
</dbReference>